<dbReference type="OMA" id="HETFMAL"/>
<dbReference type="GO" id="GO:0048564">
    <property type="term" value="P:photosystem I assembly"/>
    <property type="evidence" value="ECO:0000318"/>
    <property type="project" value="GO_Central"/>
</dbReference>
<dbReference type="Pfam" id="PF02037">
    <property type="entry name" value="SAP"/>
    <property type="match status" value="1"/>
</dbReference>
<reference evidence="4 6" key="1">
    <citation type="journal article" date="2008" name="Science">
        <title>The Physcomitrella genome reveals evolutionary insights into the conquest of land by plants.</title>
        <authorList>
            <person name="Rensing S."/>
            <person name="Lang D."/>
            <person name="Zimmer A."/>
            <person name="Terry A."/>
            <person name="Salamov A."/>
            <person name="Shapiro H."/>
            <person name="Nishiyama T."/>
            <person name="Perroud P.-F."/>
            <person name="Lindquist E."/>
            <person name="Kamisugi Y."/>
            <person name="Tanahashi T."/>
            <person name="Sakakibara K."/>
            <person name="Fujita T."/>
            <person name="Oishi K."/>
            <person name="Shin-I T."/>
            <person name="Kuroki Y."/>
            <person name="Toyoda A."/>
            <person name="Suzuki Y."/>
            <person name="Hashimoto A."/>
            <person name="Yamaguchi K."/>
            <person name="Sugano A."/>
            <person name="Kohara Y."/>
            <person name="Fujiyama A."/>
            <person name="Anterola A."/>
            <person name="Aoki S."/>
            <person name="Ashton N."/>
            <person name="Barbazuk W.B."/>
            <person name="Barker E."/>
            <person name="Bennetzen J."/>
            <person name="Bezanilla M."/>
            <person name="Blankenship R."/>
            <person name="Cho S.H."/>
            <person name="Dutcher S."/>
            <person name="Estelle M."/>
            <person name="Fawcett J.A."/>
            <person name="Gundlach H."/>
            <person name="Hanada K."/>
            <person name="Heyl A."/>
            <person name="Hicks K.A."/>
            <person name="Hugh J."/>
            <person name="Lohr M."/>
            <person name="Mayer K."/>
            <person name="Melkozernov A."/>
            <person name="Murata T."/>
            <person name="Nelson D."/>
            <person name="Pils B."/>
            <person name="Prigge M."/>
            <person name="Reiss B."/>
            <person name="Renner T."/>
            <person name="Rombauts S."/>
            <person name="Rushton P."/>
            <person name="Sanderfoot A."/>
            <person name="Schween G."/>
            <person name="Shiu S.-H."/>
            <person name="Stueber K."/>
            <person name="Theodoulou F.L."/>
            <person name="Tu H."/>
            <person name="Van de Peer Y."/>
            <person name="Verrier P.J."/>
            <person name="Waters E."/>
            <person name="Wood A."/>
            <person name="Yang L."/>
            <person name="Cove D."/>
            <person name="Cuming A."/>
            <person name="Hasebe M."/>
            <person name="Lucas S."/>
            <person name="Mishler D.B."/>
            <person name="Reski R."/>
            <person name="Grigoriev I."/>
            <person name="Quatrano R.S."/>
            <person name="Boore J.L."/>
        </authorList>
    </citation>
    <scope>NUCLEOTIDE SEQUENCE [LARGE SCALE GENOMIC DNA]</scope>
    <source>
        <strain evidence="5 6">cv. Gransden 2004</strain>
    </source>
</reference>
<keyword evidence="1" id="KW-0677">Repeat</keyword>
<feature type="region of interest" description="Disordered" evidence="2">
    <location>
        <begin position="142"/>
        <end position="178"/>
    </location>
</feature>
<dbReference type="SMART" id="SM00513">
    <property type="entry name" value="SAP"/>
    <property type="match status" value="1"/>
</dbReference>
<dbReference type="InterPro" id="IPR003034">
    <property type="entry name" value="SAP_dom"/>
</dbReference>
<organism evidence="4">
    <name type="scientific">Physcomitrium patens</name>
    <name type="common">Spreading-leaved earth moss</name>
    <name type="synonym">Physcomitrella patens</name>
    <dbReference type="NCBI Taxonomy" id="3218"/>
    <lineage>
        <taxon>Eukaryota</taxon>
        <taxon>Viridiplantae</taxon>
        <taxon>Streptophyta</taxon>
        <taxon>Embryophyta</taxon>
        <taxon>Bryophyta</taxon>
        <taxon>Bryophytina</taxon>
        <taxon>Bryopsida</taxon>
        <taxon>Funariidae</taxon>
        <taxon>Funariales</taxon>
        <taxon>Funariaceae</taxon>
        <taxon>Physcomitrium</taxon>
    </lineage>
</organism>
<dbReference type="Gene3D" id="1.25.40.10">
    <property type="entry name" value="Tetratricopeptide repeat domain"/>
    <property type="match status" value="2"/>
</dbReference>
<reference evidence="5" key="3">
    <citation type="submission" date="2020-12" db="UniProtKB">
        <authorList>
            <consortium name="EnsemblPlants"/>
        </authorList>
    </citation>
    <scope>IDENTIFICATION</scope>
</reference>
<dbReference type="AlphaFoldDB" id="A0A2K1L7J1"/>
<dbReference type="InterPro" id="IPR036361">
    <property type="entry name" value="SAP_dom_sf"/>
</dbReference>
<dbReference type="GeneID" id="112283726"/>
<evidence type="ECO:0000256" key="2">
    <source>
        <dbReference type="SAM" id="MobiDB-lite"/>
    </source>
</evidence>
<sequence length="1057" mass="118240">MALTVRAMASAAQGVRRAGMFYSDSLESSNFYCKSRISGRASGGVVCKKALDGLVWKHLRWNANFNANSLPRSLGRTRRRGRSQVGSWRAIQVDMQLTDDADGMRVGVRKARSAATDVSSVSHNSRDFIGGEKLASDGEKITNGVNVIGRPKKSKSSGVNGSCGGKKKKKSTEGAKDDERLNLKVDGFVTDYSDSDLERDAEDSEDEFEVDISAYTEKGNGNSRTSDASLNGDTRVSGSVRERNPGQEETDLRYMFLEAIMEKARKADVEGVEEALTGMSLAGLDAGPRAYYGLTVAYARSGDPEGAVQALKKAVQAGVNPLPESMLACVRLYGSTGQPQRGKEILAAMEKLNYNPRVAWLTLVEELLNNSYLQEANEVYIEGLEGGLRGTDVLFDRIVEANSIIGDHANCISVLRLMEYGGRMSTTFHYNCLLRAQCMADVPDIIAMTFETMQYGRDEMKPDTESYNWVLQSYVRHKFGDRCQEVIDLLGEMVEDHKRVQPNQRTYALLVECFSKYDHFNEAVRHFRALVRNPGSTTFLFNEGHGRDTDPLSLYIRGLCLEGRAGDLVEVLESMVRDNQPLPARALLVNKRGRTLVSSWIEPLQQEPDLGYDIDYVARFLAEGGGDGTRKRFTDSVGGRFKAVDDDGFAYAAPLEVSYKSFLTHMRKNYNLRLLRKLRLEGVRALGPGATEADLHRVIERLKKDTRGDVGYQIRKPKAASKMLVSELKDELEAQGLPTEGTRPVLYQRVQKARRINKARGRPLWVPPTEDELDERHDEEIDMFMERLTLKNENSEFWRKRFIGGAGILDEEESLYQASADSDEETFADDDDEDDDDEDELQVTDSADDLVEDGGEEDVGEPPEMLAMQLLKNKKEEVPVVKEEDREGSEWLGLTLDEKITFMKERGMDESAFYTIADVWGWTWEQEIRDRVPEDWSQEKEVQLAIEIMLKVQALGGIPTINDMGILVRAAMRTPWPEALVSLLQHSHKLGYAFGSKLYAEAVRLCLSLGEKDAAINIISDMEDMGVAAPPDLLTDVLEETQFRQISDVLAVEPEEE</sequence>
<dbReference type="SUPFAM" id="SSF68906">
    <property type="entry name" value="SAP domain"/>
    <property type="match status" value="1"/>
</dbReference>
<dbReference type="Gene3D" id="1.10.720.30">
    <property type="entry name" value="SAP domain"/>
    <property type="match status" value="1"/>
</dbReference>
<dbReference type="PaxDb" id="3218-PP1S38_211V6.1"/>
<dbReference type="EMBL" id="ABEU02000001">
    <property type="protein sequence ID" value="PNR61951.1"/>
    <property type="molecule type" value="Genomic_DNA"/>
</dbReference>
<protein>
    <recommendedName>
        <fullName evidence="3">SAP domain-containing protein</fullName>
    </recommendedName>
</protein>
<feature type="domain" description="SAP" evidence="3">
    <location>
        <begin position="720"/>
        <end position="754"/>
    </location>
</feature>
<dbReference type="PANTHER" id="PTHR47447">
    <property type="entry name" value="OS03G0856100 PROTEIN"/>
    <property type="match status" value="1"/>
</dbReference>
<dbReference type="STRING" id="3218.A0A2K1L7J1"/>
<dbReference type="Gramene" id="Pp3c1_8170V3.1">
    <property type="protein sequence ID" value="Pp3c1_8170V3.1"/>
    <property type="gene ID" value="Pp3c1_8170"/>
</dbReference>
<feature type="compositionally biased region" description="Basic and acidic residues" evidence="2">
    <location>
        <begin position="240"/>
        <end position="249"/>
    </location>
</feature>
<evidence type="ECO:0000313" key="5">
    <source>
        <dbReference type="EnsemblPlants" id="Pp3c1_8170V3.1"/>
    </source>
</evidence>
<feature type="compositionally biased region" description="Polar residues" evidence="2">
    <location>
        <begin position="219"/>
        <end position="237"/>
    </location>
</feature>
<keyword evidence="6" id="KW-1185">Reference proteome</keyword>
<dbReference type="OrthoDB" id="2019812at2759"/>
<dbReference type="EnsemblPlants" id="Pp3c1_8170V3.1">
    <property type="protein sequence ID" value="Pp3c1_8170V3.1"/>
    <property type="gene ID" value="Pp3c1_8170"/>
</dbReference>
<reference evidence="4 6" key="2">
    <citation type="journal article" date="2018" name="Plant J.">
        <title>The Physcomitrella patens chromosome-scale assembly reveals moss genome structure and evolution.</title>
        <authorList>
            <person name="Lang D."/>
            <person name="Ullrich K.K."/>
            <person name="Murat F."/>
            <person name="Fuchs J."/>
            <person name="Jenkins J."/>
            <person name="Haas F.B."/>
            <person name="Piednoel M."/>
            <person name="Gundlach H."/>
            <person name="Van Bel M."/>
            <person name="Meyberg R."/>
            <person name="Vives C."/>
            <person name="Morata J."/>
            <person name="Symeonidi A."/>
            <person name="Hiss M."/>
            <person name="Muchero W."/>
            <person name="Kamisugi Y."/>
            <person name="Saleh O."/>
            <person name="Blanc G."/>
            <person name="Decker E.L."/>
            <person name="van Gessel N."/>
            <person name="Grimwood J."/>
            <person name="Hayes R.D."/>
            <person name="Graham S.W."/>
            <person name="Gunter L.E."/>
            <person name="McDaniel S.F."/>
            <person name="Hoernstein S.N.W."/>
            <person name="Larsson A."/>
            <person name="Li F.W."/>
            <person name="Perroud P.F."/>
            <person name="Phillips J."/>
            <person name="Ranjan P."/>
            <person name="Rokshar D.S."/>
            <person name="Rothfels C.J."/>
            <person name="Schneider L."/>
            <person name="Shu S."/>
            <person name="Stevenson D.W."/>
            <person name="Thummler F."/>
            <person name="Tillich M."/>
            <person name="Villarreal Aguilar J.C."/>
            <person name="Widiez T."/>
            <person name="Wong G.K."/>
            <person name="Wymore A."/>
            <person name="Zhang Y."/>
            <person name="Zimmer A.D."/>
            <person name="Quatrano R.S."/>
            <person name="Mayer K.F.X."/>
            <person name="Goodstein D."/>
            <person name="Casacuberta J.M."/>
            <person name="Vandepoele K."/>
            <person name="Reski R."/>
            <person name="Cuming A.C."/>
            <person name="Tuskan G.A."/>
            <person name="Maumus F."/>
            <person name="Salse J."/>
            <person name="Schmutz J."/>
            <person name="Rensing S.A."/>
        </authorList>
    </citation>
    <scope>NUCLEOTIDE SEQUENCE [LARGE SCALE GENOMIC DNA]</scope>
    <source>
        <strain evidence="5 6">cv. Gransden 2004</strain>
    </source>
</reference>
<dbReference type="KEGG" id="ppp:112283726"/>
<name>A0A2K1L7J1_PHYPA</name>
<evidence type="ECO:0000256" key="1">
    <source>
        <dbReference type="ARBA" id="ARBA00022737"/>
    </source>
</evidence>
<feature type="region of interest" description="Disordered" evidence="2">
    <location>
        <begin position="817"/>
        <end position="862"/>
    </location>
</feature>
<dbReference type="PANTHER" id="PTHR47447:SF25">
    <property type="entry name" value="SAP DOMAIN-CONTAINING PROTEIN"/>
    <property type="match status" value="1"/>
</dbReference>
<dbReference type="RefSeq" id="XP_024378551.1">
    <property type="nucleotide sequence ID" value="XM_024522783.2"/>
</dbReference>
<dbReference type="Proteomes" id="UP000006727">
    <property type="component" value="Chromosome 1"/>
</dbReference>
<dbReference type="Gramene" id="Pp3c1_8170V3.2">
    <property type="protein sequence ID" value="Pp3c1_8170V3.2"/>
    <property type="gene ID" value="Pp3c1_8170"/>
</dbReference>
<accession>A0A2K1L7J1</accession>
<dbReference type="InterPro" id="IPR011990">
    <property type="entry name" value="TPR-like_helical_dom_sf"/>
</dbReference>
<proteinExistence type="predicted"/>
<evidence type="ECO:0000259" key="3">
    <source>
        <dbReference type="PROSITE" id="PS50800"/>
    </source>
</evidence>
<dbReference type="PROSITE" id="PS50800">
    <property type="entry name" value="SAP"/>
    <property type="match status" value="1"/>
</dbReference>
<dbReference type="FunCoup" id="A0A2K1L7J1">
    <property type="interactions" value="1313"/>
</dbReference>
<evidence type="ECO:0000313" key="6">
    <source>
        <dbReference type="Proteomes" id="UP000006727"/>
    </source>
</evidence>
<dbReference type="GO" id="GO:0009535">
    <property type="term" value="C:chloroplast thylakoid membrane"/>
    <property type="evidence" value="ECO:0000318"/>
    <property type="project" value="GO_Central"/>
</dbReference>
<dbReference type="EnsemblPlants" id="Pp3c1_8170V3.2">
    <property type="protein sequence ID" value="Pp3c1_8170V3.2"/>
    <property type="gene ID" value="Pp3c1_8170"/>
</dbReference>
<feature type="region of interest" description="Disordered" evidence="2">
    <location>
        <begin position="213"/>
        <end position="249"/>
    </location>
</feature>
<evidence type="ECO:0000313" key="4">
    <source>
        <dbReference type="EMBL" id="PNR61951.1"/>
    </source>
</evidence>
<feature type="compositionally biased region" description="Acidic residues" evidence="2">
    <location>
        <begin position="821"/>
        <end position="861"/>
    </location>
</feature>
<gene>
    <name evidence="5" type="primary">LOC112283726</name>
    <name evidence="4" type="ORF">PHYPA_000375</name>
</gene>